<feature type="region of interest" description="Disordered" evidence="11">
    <location>
        <begin position="28"/>
        <end position="47"/>
    </location>
</feature>
<dbReference type="PANTHER" id="PTHR46527:SF1">
    <property type="entry name" value="NUCLEOPORIN NUP42"/>
    <property type="match status" value="1"/>
</dbReference>
<feature type="region of interest" description="Disordered" evidence="11">
    <location>
        <begin position="757"/>
        <end position="782"/>
    </location>
</feature>
<dbReference type="PROSITE" id="PS50103">
    <property type="entry name" value="ZF_C3H1"/>
    <property type="match status" value="3"/>
</dbReference>
<protein>
    <recommendedName>
        <fullName evidence="7">Nucleoporin NUP42</fullName>
    </recommendedName>
    <alternativeName>
        <fullName evidence="8">Nucleoporin-like protein 2</fullName>
    </alternativeName>
</protein>
<feature type="region of interest" description="Disordered" evidence="11">
    <location>
        <begin position="230"/>
        <end position="257"/>
    </location>
</feature>
<feature type="domain" description="C3H1-type" evidence="12">
    <location>
        <begin position="180"/>
        <end position="207"/>
    </location>
</feature>
<dbReference type="InterPro" id="IPR008913">
    <property type="entry name" value="Znf_CHY"/>
</dbReference>
<evidence type="ECO:0000256" key="4">
    <source>
        <dbReference type="ARBA" id="ARBA00022833"/>
    </source>
</evidence>
<gene>
    <name evidence="14" type="ORF">RRG08_005423</name>
</gene>
<feature type="zinc finger region" description="C3H1-type" evidence="10">
    <location>
        <begin position="180"/>
        <end position="207"/>
    </location>
</feature>
<evidence type="ECO:0000313" key="14">
    <source>
        <dbReference type="EMBL" id="KAK3729050.1"/>
    </source>
</evidence>
<evidence type="ECO:0000259" key="13">
    <source>
        <dbReference type="PROSITE" id="PS51266"/>
    </source>
</evidence>
<organism evidence="14 15">
    <name type="scientific">Elysia crispata</name>
    <name type="common">lettuce slug</name>
    <dbReference type="NCBI Taxonomy" id="231223"/>
    <lineage>
        <taxon>Eukaryota</taxon>
        <taxon>Metazoa</taxon>
        <taxon>Spiralia</taxon>
        <taxon>Lophotrochozoa</taxon>
        <taxon>Mollusca</taxon>
        <taxon>Gastropoda</taxon>
        <taxon>Heterobranchia</taxon>
        <taxon>Euthyneura</taxon>
        <taxon>Panpulmonata</taxon>
        <taxon>Sacoglossa</taxon>
        <taxon>Placobranchoidea</taxon>
        <taxon>Plakobranchidae</taxon>
        <taxon>Elysia</taxon>
    </lineage>
</organism>
<feature type="domain" description="CHY-type" evidence="13">
    <location>
        <begin position="657"/>
        <end position="725"/>
    </location>
</feature>
<feature type="compositionally biased region" description="Basic and acidic residues" evidence="11">
    <location>
        <begin position="142"/>
        <end position="153"/>
    </location>
</feature>
<keyword evidence="3 9" id="KW-0863">Zinc-finger</keyword>
<dbReference type="PROSITE" id="PS51266">
    <property type="entry name" value="ZF_CHY"/>
    <property type="match status" value="1"/>
</dbReference>
<sequence>MSERICKFYASNQTCRFGKHCRFSHPQRPPFSNPVPESEEQYEASGVTSFTQSQLAPSELIDQGDLKLKSQNEVDLNRSSTEDTHRQSVCPYFAKGWCRYGKSCRLSHALPQRAFQSNRTVGSKGHTGNFTPPRFCQIKKDAAHRNSEDKTKADAASQGKTFEASATSTILQNQVEKQQRQFRQICVYFKSGQCKKGTNCKFLHENQPVSIKFADAAQEERSSVAASLIEENKNASEKDAKPPKPQGLNRMNGRQYGSQSRLMFTHAELDEVGREKVRSNEIEAIKKRFPRDKIMHNNDEENFVARIKFTPSDPDWPFDVREFVIDCKIPPAYPKETLNVTLPSDQDLPITVRRYVEVSIQEWILDRQNQLTQNGKVELLFRPFLRWLDRTIEEITTGALLQLKRELTARAVGFEFIPAKNLKSRFNSVSDSSEDCGKSGIATGSGSNEETEDKIENEDEHSQNDEEEEENSNVSQSLELQLQQRGTEISLKYLQLKENAAALLFQRLKVILLCSRCKSHLDVYVAQGSITSTNCNKCNNGIYVTYRPGLLHQFSSVLGYLDLDGCEAFDLVFQDCRANVTCMACNKQTIMDGLVTGQVIQGWCKACNSKFKIATEAVKLTQLAPSGVNTNSGPVVKAGSSKPKKPPKDPSIREGYPLPEFGTCKHYKQSYRWLRFPCCGKAYPCDVCHDKREDHEMTLANRMICGHCCKEQNFSASRPCISCGEHMTKVHSAHWEGGSGCRDKIAMSKGDIQKYKNMNKTVSNKKKMESGSKSKNTKLRHV</sequence>
<comment type="caution">
    <text evidence="14">The sequence shown here is derived from an EMBL/GenBank/DDBJ whole genome shotgun (WGS) entry which is preliminary data.</text>
</comment>
<evidence type="ECO:0000256" key="3">
    <source>
        <dbReference type="ARBA" id="ARBA00022771"/>
    </source>
</evidence>
<comment type="subcellular location">
    <subcellularLocation>
        <location evidence="1">Nucleus membrane</location>
        <topology evidence="1">Peripheral membrane protein</topology>
        <orientation evidence="1">Cytoplasmic side</orientation>
    </subcellularLocation>
</comment>
<evidence type="ECO:0000256" key="2">
    <source>
        <dbReference type="ARBA" id="ARBA00022723"/>
    </source>
</evidence>
<feature type="compositionally biased region" description="Basic and acidic residues" evidence="11">
    <location>
        <begin position="230"/>
        <end position="242"/>
    </location>
</feature>
<reference evidence="14" key="1">
    <citation type="journal article" date="2023" name="G3 (Bethesda)">
        <title>A reference genome for the long-term kleptoplast-retaining sea slug Elysia crispata morphotype clarki.</title>
        <authorList>
            <person name="Eastman K.E."/>
            <person name="Pendleton A.L."/>
            <person name="Shaikh M.A."/>
            <person name="Suttiyut T."/>
            <person name="Ogas R."/>
            <person name="Tomko P."/>
            <person name="Gavelis G."/>
            <person name="Widhalm J.R."/>
            <person name="Wisecaver J.H."/>
        </authorList>
    </citation>
    <scope>NUCLEOTIDE SEQUENCE</scope>
    <source>
        <strain evidence="14">ECLA1</strain>
    </source>
</reference>
<evidence type="ECO:0000256" key="1">
    <source>
        <dbReference type="ARBA" id="ARBA00004335"/>
    </source>
</evidence>
<dbReference type="Gene3D" id="4.10.1000.10">
    <property type="entry name" value="Zinc finger, CCCH-type"/>
    <property type="match status" value="3"/>
</dbReference>
<dbReference type="InterPro" id="IPR051767">
    <property type="entry name" value="Nucleoporin_NUP42"/>
</dbReference>
<dbReference type="Pfam" id="PF14608">
    <property type="entry name" value="zf-CCCH_2"/>
    <property type="match status" value="1"/>
</dbReference>
<keyword evidence="15" id="KW-1185">Reference proteome</keyword>
<evidence type="ECO:0000256" key="7">
    <source>
        <dbReference type="ARBA" id="ARBA00039886"/>
    </source>
</evidence>
<evidence type="ECO:0000313" key="15">
    <source>
        <dbReference type="Proteomes" id="UP001283361"/>
    </source>
</evidence>
<dbReference type="InterPro" id="IPR000571">
    <property type="entry name" value="Znf_CCCH"/>
</dbReference>
<dbReference type="Pfam" id="PF18044">
    <property type="entry name" value="zf-CCCH_4"/>
    <property type="match status" value="2"/>
</dbReference>
<proteinExistence type="predicted"/>
<dbReference type="SMART" id="SM00356">
    <property type="entry name" value="ZnF_C3H1"/>
    <property type="match status" value="3"/>
</dbReference>
<keyword evidence="2 10" id="KW-0479">Metal-binding</keyword>
<comment type="function">
    <text evidence="6">Required for the export of mRNAs containing poly(A) tails from the nucleus into the cytoplasm.</text>
</comment>
<dbReference type="InterPro" id="IPR036855">
    <property type="entry name" value="Znf_CCCH_sf"/>
</dbReference>
<evidence type="ECO:0000256" key="5">
    <source>
        <dbReference type="ARBA" id="ARBA00023242"/>
    </source>
</evidence>
<keyword evidence="5" id="KW-0539">Nucleus</keyword>
<feature type="region of interest" description="Disordered" evidence="11">
    <location>
        <begin position="427"/>
        <end position="477"/>
    </location>
</feature>
<evidence type="ECO:0000256" key="6">
    <source>
        <dbReference type="ARBA" id="ARBA00037262"/>
    </source>
</evidence>
<evidence type="ECO:0000256" key="9">
    <source>
        <dbReference type="PROSITE-ProRule" id="PRU00601"/>
    </source>
</evidence>
<name>A0AAE0Y1X4_9GAST</name>
<evidence type="ECO:0000256" key="8">
    <source>
        <dbReference type="ARBA" id="ARBA00042384"/>
    </source>
</evidence>
<evidence type="ECO:0000256" key="11">
    <source>
        <dbReference type="SAM" id="MobiDB-lite"/>
    </source>
</evidence>
<dbReference type="GO" id="GO:0031965">
    <property type="term" value="C:nuclear membrane"/>
    <property type="evidence" value="ECO:0007669"/>
    <property type="project" value="UniProtKB-SubCell"/>
</dbReference>
<dbReference type="SUPFAM" id="SSF90229">
    <property type="entry name" value="CCCH zinc finger"/>
    <property type="match status" value="3"/>
</dbReference>
<dbReference type="Proteomes" id="UP001283361">
    <property type="component" value="Unassembled WGS sequence"/>
</dbReference>
<dbReference type="InterPro" id="IPR041367">
    <property type="entry name" value="Znf-CCCH_4"/>
</dbReference>
<feature type="domain" description="C3H1-type" evidence="12">
    <location>
        <begin position="1"/>
        <end position="28"/>
    </location>
</feature>
<dbReference type="Pfam" id="PF05495">
    <property type="entry name" value="zf-CHY"/>
    <property type="match status" value="1"/>
</dbReference>
<keyword evidence="4 10" id="KW-0862">Zinc</keyword>
<accession>A0AAE0Y1X4</accession>
<dbReference type="GO" id="GO:0008270">
    <property type="term" value="F:zinc ion binding"/>
    <property type="evidence" value="ECO:0007669"/>
    <property type="project" value="UniProtKB-KW"/>
</dbReference>
<feature type="domain" description="C3H1-type" evidence="12">
    <location>
        <begin position="84"/>
        <end position="111"/>
    </location>
</feature>
<evidence type="ECO:0000256" key="10">
    <source>
        <dbReference type="PROSITE-ProRule" id="PRU00723"/>
    </source>
</evidence>
<feature type="region of interest" description="Disordered" evidence="11">
    <location>
        <begin position="142"/>
        <end position="162"/>
    </location>
</feature>
<evidence type="ECO:0000259" key="12">
    <source>
        <dbReference type="PROSITE" id="PS50103"/>
    </source>
</evidence>
<dbReference type="InterPro" id="IPR037274">
    <property type="entry name" value="Znf_CHY_sf"/>
</dbReference>
<feature type="zinc finger region" description="C3H1-type" evidence="10">
    <location>
        <begin position="1"/>
        <end position="28"/>
    </location>
</feature>
<feature type="zinc finger region" description="C3H1-type" evidence="10">
    <location>
        <begin position="84"/>
        <end position="111"/>
    </location>
</feature>
<dbReference type="PANTHER" id="PTHR46527">
    <property type="entry name" value="NUCLEOPORIN-LIKE PROTEIN 2"/>
    <property type="match status" value="1"/>
</dbReference>
<dbReference type="AlphaFoldDB" id="A0AAE0Y1X4"/>
<dbReference type="SUPFAM" id="SSF161219">
    <property type="entry name" value="CHY zinc finger-like"/>
    <property type="match status" value="1"/>
</dbReference>
<feature type="compositionally biased region" description="Acidic residues" evidence="11">
    <location>
        <begin position="449"/>
        <end position="471"/>
    </location>
</feature>
<feature type="region of interest" description="Disordered" evidence="11">
    <location>
        <begin position="631"/>
        <end position="654"/>
    </location>
</feature>
<dbReference type="EMBL" id="JAWDGP010007160">
    <property type="protein sequence ID" value="KAK3729050.1"/>
    <property type="molecule type" value="Genomic_DNA"/>
</dbReference>